<feature type="compositionally biased region" description="Basic and acidic residues" evidence="1">
    <location>
        <begin position="14"/>
        <end position="25"/>
    </location>
</feature>
<organism evidence="2 3">
    <name type="scientific">Orbilia blumenaviensis</name>
    <dbReference type="NCBI Taxonomy" id="1796055"/>
    <lineage>
        <taxon>Eukaryota</taxon>
        <taxon>Fungi</taxon>
        <taxon>Dikarya</taxon>
        <taxon>Ascomycota</taxon>
        <taxon>Pezizomycotina</taxon>
        <taxon>Orbiliomycetes</taxon>
        <taxon>Orbiliales</taxon>
        <taxon>Orbiliaceae</taxon>
        <taxon>Orbilia</taxon>
    </lineage>
</organism>
<evidence type="ECO:0000256" key="1">
    <source>
        <dbReference type="SAM" id="MobiDB-lite"/>
    </source>
</evidence>
<name>A0AAV9VL59_9PEZI</name>
<feature type="compositionally biased region" description="Polar residues" evidence="1">
    <location>
        <begin position="29"/>
        <end position="38"/>
    </location>
</feature>
<evidence type="ECO:0000313" key="2">
    <source>
        <dbReference type="EMBL" id="KAK6361948.1"/>
    </source>
</evidence>
<feature type="region of interest" description="Disordered" evidence="1">
    <location>
        <begin position="1"/>
        <end position="52"/>
    </location>
</feature>
<proteinExistence type="predicted"/>
<keyword evidence="3" id="KW-1185">Reference proteome</keyword>
<dbReference type="EMBL" id="JAVHNS010000002">
    <property type="protein sequence ID" value="KAK6361948.1"/>
    <property type="molecule type" value="Genomic_DNA"/>
</dbReference>
<reference evidence="2 3" key="1">
    <citation type="submission" date="2019-10" db="EMBL/GenBank/DDBJ databases">
        <authorList>
            <person name="Palmer J.M."/>
        </authorList>
    </citation>
    <scope>NUCLEOTIDE SEQUENCE [LARGE SCALE GENOMIC DNA]</scope>
    <source>
        <strain evidence="2 3">TWF730</strain>
    </source>
</reference>
<dbReference type="Proteomes" id="UP001373714">
    <property type="component" value="Unassembled WGS sequence"/>
</dbReference>
<protein>
    <submittedName>
        <fullName evidence="2">Uncharacterized protein</fullName>
    </submittedName>
</protein>
<accession>A0AAV9VL59</accession>
<gene>
    <name evidence="2" type="ORF">TWF730_005654</name>
</gene>
<evidence type="ECO:0000313" key="3">
    <source>
        <dbReference type="Proteomes" id="UP001373714"/>
    </source>
</evidence>
<dbReference type="AlphaFoldDB" id="A0AAV9VL59"/>
<sequence>MAGDWRLEVGIGRRGKEAKSSEKMARVAQTATPSSSFAMNPEPPTMIWNPGS</sequence>
<comment type="caution">
    <text evidence="2">The sequence shown here is derived from an EMBL/GenBank/DDBJ whole genome shotgun (WGS) entry which is preliminary data.</text>
</comment>